<dbReference type="PROSITE" id="PS50921">
    <property type="entry name" value="ANTAR"/>
    <property type="match status" value="1"/>
</dbReference>
<sequence>MTPDLADPTAALHELGRITLGDTDLEGVLDQVATLAKRAVPGAHEVSVTLIRTDGPRTVACTGDAALWIDKWQYENGCGPCLAAAAERTTLIVDDVRAENRWPGWQEHAGSVGVHSALSVGLPIHETVTGALNIYAVSVQAFDADSVVLAETFAGYAAVSLANAHLYDTTAALARQMQVAMESRAVIEQAKGIIMSQRRCTADEAFAILSKASQAANRKLRDVAATLVSQASRP</sequence>
<reference evidence="6 7" key="1">
    <citation type="submission" date="2018-06" db="EMBL/GenBank/DDBJ databases">
        <title>Genomic Encyclopedia of Type Strains, Phase III (KMG-III): the genomes of soil and plant-associated and newly described type strains.</title>
        <authorList>
            <person name="Whitman W."/>
        </authorList>
    </citation>
    <scope>NUCLEOTIDE SEQUENCE [LARGE SCALE GENOMIC DNA]</scope>
    <source>
        <strain evidence="6 7">CGMCC 4.7090</strain>
    </source>
</reference>
<keyword evidence="4" id="KW-0804">Transcription</keyword>
<dbReference type="OrthoDB" id="3688893at2"/>
<dbReference type="Proteomes" id="UP000249341">
    <property type="component" value="Unassembled WGS sequence"/>
</dbReference>
<protein>
    <submittedName>
        <fullName evidence="6">GAF domain-containing protein</fullName>
    </submittedName>
</protein>
<evidence type="ECO:0000256" key="2">
    <source>
        <dbReference type="ARBA" id="ARBA00022777"/>
    </source>
</evidence>
<dbReference type="SUPFAM" id="SSF55781">
    <property type="entry name" value="GAF domain-like"/>
    <property type="match status" value="1"/>
</dbReference>
<comment type="caution">
    <text evidence="6">The sequence shown here is derived from an EMBL/GenBank/DDBJ whole genome shotgun (WGS) entry which is preliminary data.</text>
</comment>
<dbReference type="SUPFAM" id="SSF52172">
    <property type="entry name" value="CheY-like"/>
    <property type="match status" value="1"/>
</dbReference>
<gene>
    <name evidence="6" type="ORF">B0I29_102337</name>
</gene>
<evidence type="ECO:0000256" key="1">
    <source>
        <dbReference type="ARBA" id="ARBA00022679"/>
    </source>
</evidence>
<dbReference type="InterPro" id="IPR011006">
    <property type="entry name" value="CheY-like_superfamily"/>
</dbReference>
<dbReference type="InterPro" id="IPR003018">
    <property type="entry name" value="GAF"/>
</dbReference>
<accession>A0A327ZI05</accession>
<dbReference type="InterPro" id="IPR005561">
    <property type="entry name" value="ANTAR"/>
</dbReference>
<dbReference type="InterPro" id="IPR036388">
    <property type="entry name" value="WH-like_DNA-bd_sf"/>
</dbReference>
<dbReference type="InterPro" id="IPR012074">
    <property type="entry name" value="GAF_ANTAR"/>
</dbReference>
<evidence type="ECO:0000259" key="5">
    <source>
        <dbReference type="PROSITE" id="PS50921"/>
    </source>
</evidence>
<evidence type="ECO:0000313" key="7">
    <source>
        <dbReference type="Proteomes" id="UP000249341"/>
    </source>
</evidence>
<keyword evidence="2" id="KW-0418">Kinase</keyword>
<evidence type="ECO:0000256" key="3">
    <source>
        <dbReference type="ARBA" id="ARBA00023015"/>
    </source>
</evidence>
<keyword evidence="1" id="KW-0808">Transferase</keyword>
<keyword evidence="7" id="KW-1185">Reference proteome</keyword>
<dbReference type="Pfam" id="PF03861">
    <property type="entry name" value="ANTAR"/>
    <property type="match status" value="1"/>
</dbReference>
<dbReference type="InterPro" id="IPR029016">
    <property type="entry name" value="GAF-like_dom_sf"/>
</dbReference>
<organism evidence="6 7">
    <name type="scientific">Actinoplanes lutulentus</name>
    <dbReference type="NCBI Taxonomy" id="1287878"/>
    <lineage>
        <taxon>Bacteria</taxon>
        <taxon>Bacillati</taxon>
        <taxon>Actinomycetota</taxon>
        <taxon>Actinomycetes</taxon>
        <taxon>Micromonosporales</taxon>
        <taxon>Micromonosporaceae</taxon>
        <taxon>Actinoplanes</taxon>
    </lineage>
</organism>
<dbReference type="RefSeq" id="WP_111647664.1">
    <property type="nucleotide sequence ID" value="NZ_JACHWI010000003.1"/>
</dbReference>
<keyword evidence="3" id="KW-0805">Transcription regulation</keyword>
<dbReference type="AlphaFoldDB" id="A0A327ZI05"/>
<dbReference type="SMART" id="SM00065">
    <property type="entry name" value="GAF"/>
    <property type="match status" value="1"/>
</dbReference>
<dbReference type="EMBL" id="QLMJ01000002">
    <property type="protein sequence ID" value="RAK42512.1"/>
    <property type="molecule type" value="Genomic_DNA"/>
</dbReference>
<dbReference type="GO" id="GO:0003723">
    <property type="term" value="F:RNA binding"/>
    <property type="evidence" value="ECO:0007669"/>
    <property type="project" value="InterPro"/>
</dbReference>
<dbReference type="Gene3D" id="3.30.450.40">
    <property type="match status" value="1"/>
</dbReference>
<feature type="domain" description="ANTAR" evidence="5">
    <location>
        <begin position="167"/>
        <end position="228"/>
    </location>
</feature>
<dbReference type="Gene3D" id="1.10.10.10">
    <property type="entry name" value="Winged helix-like DNA-binding domain superfamily/Winged helix DNA-binding domain"/>
    <property type="match status" value="1"/>
</dbReference>
<evidence type="ECO:0000256" key="4">
    <source>
        <dbReference type="ARBA" id="ARBA00023163"/>
    </source>
</evidence>
<proteinExistence type="predicted"/>
<name>A0A327ZI05_9ACTN</name>
<dbReference type="SMART" id="SM01012">
    <property type="entry name" value="ANTAR"/>
    <property type="match status" value="1"/>
</dbReference>
<dbReference type="GO" id="GO:0016301">
    <property type="term" value="F:kinase activity"/>
    <property type="evidence" value="ECO:0007669"/>
    <property type="project" value="UniProtKB-KW"/>
</dbReference>
<evidence type="ECO:0000313" key="6">
    <source>
        <dbReference type="EMBL" id="RAK42512.1"/>
    </source>
</evidence>
<dbReference type="PIRSF" id="PIRSF036625">
    <property type="entry name" value="GAF_ANTAR"/>
    <property type="match status" value="1"/>
</dbReference>
<dbReference type="Pfam" id="PF13185">
    <property type="entry name" value="GAF_2"/>
    <property type="match status" value="1"/>
</dbReference>